<sequence>MNALISIVMPVFNAGDFIEQTFKSLLNQSFRDFELIVVDDGSTDESINIANKFATKDNRIKLLKNTGKGAATARNLGIREASGKFISFVDADDLYKKEMFSSMYSKAVSTNADITVCGYRKFDNSSGKTLWEFRPLGKFLIHERIKSRDHLSDLFSVVPPSPWGKLIKRDLINKNNILFQELSSCNDFAFTYTAISKARVISFCPEVLLYYRANTGKNISSNRGSKAINILEAIKRLKDNMEKLGNFKEMRQTFLARSKQSLQFELSNCSEEEKKAFYSYARSNLDNNLARDLELL</sequence>
<keyword evidence="2" id="KW-0808">Transferase</keyword>
<reference evidence="2 3" key="1">
    <citation type="submission" date="2019-10" db="EMBL/GenBank/DDBJ databases">
        <title>Genome diversity of Sutterella seckii.</title>
        <authorList>
            <person name="Chaplin A.V."/>
            <person name="Sokolova S.R."/>
            <person name="Mosin K.A."/>
            <person name="Ivanova E.L."/>
            <person name="Kochetkova T.O."/>
            <person name="Goltsov A.Y."/>
            <person name="Trofimov D.Y."/>
            <person name="Efimov B.A."/>
        </authorList>
    </citation>
    <scope>NUCLEOTIDE SEQUENCE [LARGE SCALE GENOMIC DNA]</scope>
    <source>
        <strain evidence="2 3">ASD393</strain>
    </source>
</reference>
<dbReference type="Proteomes" id="UP000430564">
    <property type="component" value="Unassembled WGS sequence"/>
</dbReference>
<evidence type="ECO:0000259" key="1">
    <source>
        <dbReference type="Pfam" id="PF00535"/>
    </source>
</evidence>
<comment type="caution">
    <text evidence="2">The sequence shown here is derived from an EMBL/GenBank/DDBJ whole genome shotgun (WGS) entry which is preliminary data.</text>
</comment>
<protein>
    <submittedName>
        <fullName evidence="2">Glycosyltransferase family 2 protein</fullName>
    </submittedName>
</protein>
<dbReference type="EMBL" id="WEHX01000110">
    <property type="protein sequence ID" value="KAB7654130.1"/>
    <property type="molecule type" value="Genomic_DNA"/>
</dbReference>
<dbReference type="CDD" id="cd00761">
    <property type="entry name" value="Glyco_tranf_GTA_type"/>
    <property type="match status" value="1"/>
</dbReference>
<dbReference type="PANTHER" id="PTHR22916">
    <property type="entry name" value="GLYCOSYLTRANSFERASE"/>
    <property type="match status" value="1"/>
</dbReference>
<dbReference type="OrthoDB" id="9786172at2"/>
<name>A0A6I1EM36_9BURK</name>
<dbReference type="SUPFAM" id="SSF53448">
    <property type="entry name" value="Nucleotide-diphospho-sugar transferases"/>
    <property type="match status" value="1"/>
</dbReference>
<dbReference type="InterPro" id="IPR029044">
    <property type="entry name" value="Nucleotide-diphossugar_trans"/>
</dbReference>
<dbReference type="PANTHER" id="PTHR22916:SF3">
    <property type="entry name" value="UDP-GLCNAC:BETAGAL BETA-1,3-N-ACETYLGLUCOSAMINYLTRANSFERASE-LIKE PROTEIN 1"/>
    <property type="match status" value="1"/>
</dbReference>
<dbReference type="AlphaFoldDB" id="A0A6I1EM36"/>
<evidence type="ECO:0000313" key="2">
    <source>
        <dbReference type="EMBL" id="KAB7654130.1"/>
    </source>
</evidence>
<organism evidence="2 3">
    <name type="scientific">Sutterella seckii</name>
    <dbReference type="NCBI Taxonomy" id="1944635"/>
    <lineage>
        <taxon>Bacteria</taxon>
        <taxon>Pseudomonadati</taxon>
        <taxon>Pseudomonadota</taxon>
        <taxon>Betaproteobacteria</taxon>
        <taxon>Burkholderiales</taxon>
        <taxon>Sutterellaceae</taxon>
        <taxon>Sutterella</taxon>
    </lineage>
</organism>
<accession>A0A6I1EM36</accession>
<evidence type="ECO:0000313" key="3">
    <source>
        <dbReference type="Proteomes" id="UP000430564"/>
    </source>
</evidence>
<dbReference type="InterPro" id="IPR001173">
    <property type="entry name" value="Glyco_trans_2-like"/>
</dbReference>
<dbReference type="Pfam" id="PF00535">
    <property type="entry name" value="Glycos_transf_2"/>
    <property type="match status" value="1"/>
</dbReference>
<dbReference type="Gene3D" id="3.90.550.10">
    <property type="entry name" value="Spore Coat Polysaccharide Biosynthesis Protein SpsA, Chain A"/>
    <property type="match status" value="1"/>
</dbReference>
<feature type="domain" description="Glycosyltransferase 2-like" evidence="1">
    <location>
        <begin position="6"/>
        <end position="169"/>
    </location>
</feature>
<dbReference type="RefSeq" id="WP_152159049.1">
    <property type="nucleotide sequence ID" value="NZ_WEHX01000110.1"/>
</dbReference>
<gene>
    <name evidence="2" type="ORF">GBM95_10500</name>
</gene>
<proteinExistence type="predicted"/>
<dbReference type="GO" id="GO:0016758">
    <property type="term" value="F:hexosyltransferase activity"/>
    <property type="evidence" value="ECO:0007669"/>
    <property type="project" value="UniProtKB-ARBA"/>
</dbReference>